<accession>A0ABW8I3L4</accession>
<comment type="caution">
    <text evidence="1">The sequence shown here is derived from an EMBL/GenBank/DDBJ whole genome shotgun (WGS) entry which is preliminary data.</text>
</comment>
<proteinExistence type="predicted"/>
<protein>
    <submittedName>
        <fullName evidence="1">Uncharacterized protein</fullName>
    </submittedName>
</protein>
<gene>
    <name evidence="1" type="ORF">QYG89_00035</name>
</gene>
<evidence type="ECO:0000313" key="2">
    <source>
        <dbReference type="Proteomes" id="UP001619911"/>
    </source>
</evidence>
<name>A0ABW8I3L4_9BACI</name>
<reference evidence="1 2" key="1">
    <citation type="submission" date="2023-07" db="EMBL/GenBank/DDBJ databases">
        <title>Bacillus lucianemedeirus sp. nov, a new species isolated from an immunobiological production facility.</title>
        <authorList>
            <person name="Costa L.V."/>
            <person name="Miranda R.V.S.L."/>
            <person name="Brandao M.L.L."/>
            <person name="Reis C.M.F."/>
            <person name="Frazao A.M."/>
            <person name="Cruz F.V."/>
            <person name="Baio P.V.P."/>
            <person name="Veras J.F.C."/>
            <person name="Ramos J.N."/>
            <person name="Vieira V."/>
        </authorList>
    </citation>
    <scope>NUCLEOTIDE SEQUENCE [LARGE SCALE GENOMIC DNA]</scope>
    <source>
        <strain evidence="1 2">B190/17</strain>
    </source>
</reference>
<dbReference type="Proteomes" id="UP001619911">
    <property type="component" value="Unassembled WGS sequence"/>
</dbReference>
<dbReference type="RefSeq" id="WP_404313588.1">
    <property type="nucleotide sequence ID" value="NZ_JAUIYO010000001.1"/>
</dbReference>
<sequence length="75" mass="8714">MPWQNNIRRLIGQPVGIALSNGQGTSGILCNVSGGKIFVLEYLYRSQFALKQYDYRMIQDINRFPPCQNRQPLYY</sequence>
<dbReference type="EMBL" id="JAUIYO010000001">
    <property type="protein sequence ID" value="MFK2824082.1"/>
    <property type="molecule type" value="Genomic_DNA"/>
</dbReference>
<keyword evidence="2" id="KW-1185">Reference proteome</keyword>
<organism evidence="1 2">
    <name type="scientific">Bacillus lumedeiriae</name>
    <dbReference type="NCBI Taxonomy" id="3058829"/>
    <lineage>
        <taxon>Bacteria</taxon>
        <taxon>Bacillati</taxon>
        <taxon>Bacillota</taxon>
        <taxon>Bacilli</taxon>
        <taxon>Bacillales</taxon>
        <taxon>Bacillaceae</taxon>
        <taxon>Bacillus</taxon>
    </lineage>
</organism>
<evidence type="ECO:0000313" key="1">
    <source>
        <dbReference type="EMBL" id="MFK2824082.1"/>
    </source>
</evidence>